<comment type="catalytic activity">
    <reaction evidence="1">
        <text>AMP + H2O = D-ribose 5-phosphate + adenine</text>
        <dbReference type="Rhea" id="RHEA:20129"/>
        <dbReference type="ChEBI" id="CHEBI:15377"/>
        <dbReference type="ChEBI" id="CHEBI:16708"/>
        <dbReference type="ChEBI" id="CHEBI:78346"/>
        <dbReference type="ChEBI" id="CHEBI:456215"/>
        <dbReference type="EC" id="3.2.2.4"/>
    </reaction>
</comment>
<proteinExistence type="inferred from homology"/>
<dbReference type="EC" id="3.2.2.n1" evidence="3"/>
<dbReference type="AlphaFoldDB" id="A0A7W5UIL4"/>
<keyword evidence="3" id="KW-0203">Cytokinin biosynthesis</keyword>
<comment type="similarity">
    <text evidence="2 3">Belongs to the LOG family.</text>
</comment>
<evidence type="ECO:0000256" key="3">
    <source>
        <dbReference type="RuleBase" id="RU363015"/>
    </source>
</evidence>
<protein>
    <recommendedName>
        <fullName evidence="3">Cytokinin riboside 5'-monophosphate phosphoribohydrolase</fullName>
        <ecNumber evidence="3">3.2.2.n1</ecNumber>
    </recommendedName>
</protein>
<evidence type="ECO:0000313" key="5">
    <source>
        <dbReference type="Proteomes" id="UP000541425"/>
    </source>
</evidence>
<gene>
    <name evidence="4" type="ORF">FHS60_000474</name>
</gene>
<dbReference type="Proteomes" id="UP000541425">
    <property type="component" value="Unassembled WGS sequence"/>
</dbReference>
<dbReference type="InterPro" id="IPR005269">
    <property type="entry name" value="LOG"/>
</dbReference>
<evidence type="ECO:0000256" key="1">
    <source>
        <dbReference type="ARBA" id="ARBA00000274"/>
    </source>
</evidence>
<dbReference type="SUPFAM" id="SSF102405">
    <property type="entry name" value="MCP/YpsA-like"/>
    <property type="match status" value="1"/>
</dbReference>
<dbReference type="InterPro" id="IPR031100">
    <property type="entry name" value="LOG_fam"/>
</dbReference>
<dbReference type="RefSeq" id="WP_183694423.1">
    <property type="nucleotide sequence ID" value="NZ_JACICA010000002.1"/>
</dbReference>
<dbReference type="PANTHER" id="PTHR31223">
    <property type="entry name" value="LOG FAMILY PROTEIN YJL055W"/>
    <property type="match status" value="1"/>
</dbReference>
<keyword evidence="3" id="KW-0378">Hydrolase</keyword>
<dbReference type="Gene3D" id="3.40.50.450">
    <property type="match status" value="1"/>
</dbReference>
<dbReference type="GO" id="GO:0009691">
    <property type="term" value="P:cytokinin biosynthetic process"/>
    <property type="evidence" value="ECO:0007669"/>
    <property type="project" value="UniProtKB-UniRule"/>
</dbReference>
<evidence type="ECO:0000313" key="4">
    <source>
        <dbReference type="EMBL" id="MBB3702021.1"/>
    </source>
</evidence>
<dbReference type="Pfam" id="PF03641">
    <property type="entry name" value="Lysine_decarbox"/>
    <property type="match status" value="1"/>
</dbReference>
<organism evidence="4 5">
    <name type="scientific">Alloprevotella rava</name>
    <dbReference type="NCBI Taxonomy" id="671218"/>
    <lineage>
        <taxon>Bacteria</taxon>
        <taxon>Pseudomonadati</taxon>
        <taxon>Bacteroidota</taxon>
        <taxon>Bacteroidia</taxon>
        <taxon>Bacteroidales</taxon>
        <taxon>Prevotellaceae</taxon>
        <taxon>Alloprevotella</taxon>
    </lineage>
</organism>
<dbReference type="GO" id="GO:0005829">
    <property type="term" value="C:cytosol"/>
    <property type="evidence" value="ECO:0007669"/>
    <property type="project" value="TreeGrafter"/>
</dbReference>
<dbReference type="EMBL" id="JACICA010000002">
    <property type="protein sequence ID" value="MBB3702021.1"/>
    <property type="molecule type" value="Genomic_DNA"/>
</dbReference>
<comment type="caution">
    <text evidence="4">The sequence shown here is derived from an EMBL/GenBank/DDBJ whole genome shotgun (WGS) entry which is preliminary data.</text>
</comment>
<reference evidence="4 5" key="1">
    <citation type="submission" date="2020-08" db="EMBL/GenBank/DDBJ databases">
        <title>Genomic Encyclopedia of Type Strains, Phase IV (KMG-IV): sequencing the most valuable type-strain genomes for metagenomic binning, comparative biology and taxonomic classification.</title>
        <authorList>
            <person name="Goeker M."/>
        </authorList>
    </citation>
    <scope>NUCLEOTIDE SEQUENCE [LARGE SCALE GENOMIC DNA]</scope>
    <source>
        <strain evidence="4 5">DSM 22548</strain>
    </source>
</reference>
<dbReference type="GO" id="GO:0008714">
    <property type="term" value="F:AMP nucleosidase activity"/>
    <property type="evidence" value="ECO:0007669"/>
    <property type="project" value="UniProtKB-EC"/>
</dbReference>
<sequence length="182" mass="20153">MMKYEKIGVFLSANSQVDDICHQAVSEVGEWIGRTRRTLIYGGAKKGLMEELAQATKQNGGRIFGVVPEIVVNRNLVSETLDVTIRTVDLADRKSIIIEKSDILLALPGGVGTLDEVFTALSMASIGYPSKRVVLYNPHGFWNSLLDLLADLHHKGMLRDRPQDLLSVVENLEDLQHLLDGE</sequence>
<evidence type="ECO:0000256" key="2">
    <source>
        <dbReference type="ARBA" id="ARBA00006763"/>
    </source>
</evidence>
<name>A0A7W5UIL4_9BACT</name>
<dbReference type="NCBIfam" id="TIGR00730">
    <property type="entry name" value="Rossman fold protein, TIGR00730 family"/>
    <property type="match status" value="1"/>
</dbReference>
<dbReference type="PANTHER" id="PTHR31223:SF70">
    <property type="entry name" value="LOG FAMILY PROTEIN YJL055W"/>
    <property type="match status" value="1"/>
</dbReference>
<accession>A0A7W5UIL4</accession>